<protein>
    <submittedName>
        <fullName evidence="7">Recombinase family protein</fullName>
    </submittedName>
</protein>
<dbReference type="RefSeq" id="WP_186773551.1">
    <property type="nucleotide sequence ID" value="NZ_JACOMF010000082.1"/>
</dbReference>
<comment type="caution">
    <text evidence="7">The sequence shown here is derived from an EMBL/GenBank/DDBJ whole genome shotgun (WGS) entry which is preliminary data.</text>
</comment>
<reference evidence="7" key="1">
    <citation type="submission" date="2020-08" db="EMBL/GenBank/DDBJ databases">
        <authorList>
            <person name="Hu Y."/>
            <person name="Nguyen S.V."/>
            <person name="Li F."/>
            <person name="Fanning S."/>
        </authorList>
    </citation>
    <scope>NUCLEOTIDE SEQUENCE</scope>
    <source>
        <strain evidence="7">SYSU D8009</strain>
    </source>
</reference>
<evidence type="ECO:0000256" key="3">
    <source>
        <dbReference type="ARBA" id="ARBA00023172"/>
    </source>
</evidence>
<dbReference type="SUPFAM" id="SSF53041">
    <property type="entry name" value="Resolvase-like"/>
    <property type="match status" value="1"/>
</dbReference>
<keyword evidence="3" id="KW-0233">DNA recombination</keyword>
<evidence type="ECO:0000313" key="8">
    <source>
        <dbReference type="Proteomes" id="UP000600101"/>
    </source>
</evidence>
<evidence type="ECO:0000256" key="1">
    <source>
        <dbReference type="ARBA" id="ARBA00022908"/>
    </source>
</evidence>
<evidence type="ECO:0000259" key="6">
    <source>
        <dbReference type="SMART" id="SM00857"/>
    </source>
</evidence>
<gene>
    <name evidence="7" type="ORF">H7965_26500</name>
</gene>
<dbReference type="PANTHER" id="PTHR30461">
    <property type="entry name" value="DNA-INVERTASE FROM LAMBDOID PROPHAGE"/>
    <property type="match status" value="1"/>
</dbReference>
<dbReference type="AlphaFoldDB" id="A0A9X0R3F6"/>
<dbReference type="EMBL" id="JACOMF010000082">
    <property type="protein sequence ID" value="MBC4018811.1"/>
    <property type="molecule type" value="Genomic_DNA"/>
</dbReference>
<dbReference type="CDD" id="cd00338">
    <property type="entry name" value="Ser_Recombinase"/>
    <property type="match status" value="1"/>
</dbReference>
<dbReference type="PROSITE" id="PS00397">
    <property type="entry name" value="RECOMBINASES_1"/>
    <property type="match status" value="1"/>
</dbReference>
<dbReference type="GO" id="GO:0003677">
    <property type="term" value="F:DNA binding"/>
    <property type="evidence" value="ECO:0007669"/>
    <property type="project" value="UniProtKB-KW"/>
</dbReference>
<dbReference type="Gene3D" id="3.40.50.1390">
    <property type="entry name" value="Resolvase, N-terminal catalytic domain"/>
    <property type="match status" value="1"/>
</dbReference>
<evidence type="ECO:0000256" key="5">
    <source>
        <dbReference type="PROSITE-ProRule" id="PRU10137"/>
    </source>
</evidence>
<dbReference type="GO" id="GO:0015074">
    <property type="term" value="P:DNA integration"/>
    <property type="evidence" value="ECO:0007669"/>
    <property type="project" value="UniProtKB-KW"/>
</dbReference>
<dbReference type="InterPro" id="IPR036162">
    <property type="entry name" value="Resolvase-like_N_sf"/>
</dbReference>
<keyword evidence="2" id="KW-0238">DNA-binding</keyword>
<dbReference type="Pfam" id="PF00239">
    <property type="entry name" value="Resolvase"/>
    <property type="match status" value="1"/>
</dbReference>
<sequence length="232" mass="25180">MFRRSYAAYLRVSTLRQGASGLGLDGQRAAIRAFLGDSSLPVAEYVEIESGRKNDRPKLAEALAFCKHTNSVLCLAKLDRLARNVHFISGLLESDVEFVCADMPTVNRLTIHVLAAVAEEEARAISSRTKAALAAWQARFPERRLGNPNGFVEGVHLLGNTMRSRIADEHAARIGPTVRALRDGGMKLADIAARLGEMGARPPRGGAWKPTQVRRVLLRINDAPNSAPASCS</sequence>
<dbReference type="SMART" id="SM00857">
    <property type="entry name" value="Resolvase"/>
    <property type="match status" value="1"/>
</dbReference>
<dbReference type="InterPro" id="IPR006118">
    <property type="entry name" value="Recombinase_CS"/>
</dbReference>
<dbReference type="GO" id="GO:0000150">
    <property type="term" value="F:DNA strand exchange activity"/>
    <property type="evidence" value="ECO:0007669"/>
    <property type="project" value="InterPro"/>
</dbReference>
<accession>A0A9X0R3F6</accession>
<dbReference type="Proteomes" id="UP000600101">
    <property type="component" value="Unassembled WGS sequence"/>
</dbReference>
<evidence type="ECO:0000313" key="7">
    <source>
        <dbReference type="EMBL" id="MBC4018811.1"/>
    </source>
</evidence>
<feature type="domain" description="Resolvase/invertase-type recombinase catalytic" evidence="6">
    <location>
        <begin position="6"/>
        <end position="136"/>
    </location>
</feature>
<keyword evidence="1" id="KW-0229">DNA integration</keyword>
<organism evidence="7 8">
    <name type="scientific">Siccirubricoccus deserti</name>
    <dbReference type="NCBI Taxonomy" id="2013562"/>
    <lineage>
        <taxon>Bacteria</taxon>
        <taxon>Pseudomonadati</taxon>
        <taxon>Pseudomonadota</taxon>
        <taxon>Alphaproteobacteria</taxon>
        <taxon>Acetobacterales</taxon>
        <taxon>Roseomonadaceae</taxon>
        <taxon>Siccirubricoccus</taxon>
    </lineage>
</organism>
<evidence type="ECO:0000256" key="2">
    <source>
        <dbReference type="ARBA" id="ARBA00023125"/>
    </source>
</evidence>
<evidence type="ECO:0000256" key="4">
    <source>
        <dbReference type="PIRSR" id="PIRSR606118-50"/>
    </source>
</evidence>
<dbReference type="InterPro" id="IPR050639">
    <property type="entry name" value="SSR_resolvase"/>
</dbReference>
<feature type="active site" description="O-(5'-phospho-DNA)-serine intermediate" evidence="4 5">
    <location>
        <position position="13"/>
    </location>
</feature>
<dbReference type="InterPro" id="IPR006119">
    <property type="entry name" value="Resolv_N"/>
</dbReference>
<name>A0A9X0R3F6_9PROT</name>
<dbReference type="PANTHER" id="PTHR30461:SF2">
    <property type="entry name" value="SERINE RECOMBINASE PINE-RELATED"/>
    <property type="match status" value="1"/>
</dbReference>
<keyword evidence="8" id="KW-1185">Reference proteome</keyword>
<proteinExistence type="predicted"/>